<gene>
    <name evidence="2" type="ORF">METZ01_LOCUS370904</name>
</gene>
<evidence type="ECO:0000313" key="2">
    <source>
        <dbReference type="EMBL" id="SVD18050.1"/>
    </source>
</evidence>
<protein>
    <submittedName>
        <fullName evidence="2">Uncharacterized protein</fullName>
    </submittedName>
</protein>
<dbReference type="AlphaFoldDB" id="A0A382T7C4"/>
<keyword evidence="1" id="KW-1133">Transmembrane helix</keyword>
<dbReference type="EMBL" id="UINC01134479">
    <property type="protein sequence ID" value="SVD18050.1"/>
    <property type="molecule type" value="Genomic_DNA"/>
</dbReference>
<feature type="non-terminal residue" evidence="2">
    <location>
        <position position="109"/>
    </location>
</feature>
<sequence>MYHLWLAKMGDDTIFIITLVVVLLVVVGYLVLGRDDTIRLDEKPQKGTMKDSEFQKTLLDRIDRTNDLLISIRNSTLLLIVIIGVLALIFLLFSKGCYVAQNNPSAHVS</sequence>
<proteinExistence type="predicted"/>
<keyword evidence="1" id="KW-0812">Transmembrane</keyword>
<evidence type="ECO:0000256" key="1">
    <source>
        <dbReference type="SAM" id="Phobius"/>
    </source>
</evidence>
<reference evidence="2" key="1">
    <citation type="submission" date="2018-05" db="EMBL/GenBank/DDBJ databases">
        <authorList>
            <person name="Lanie J.A."/>
            <person name="Ng W.-L."/>
            <person name="Kazmierczak K.M."/>
            <person name="Andrzejewski T.M."/>
            <person name="Davidsen T.M."/>
            <person name="Wayne K.J."/>
            <person name="Tettelin H."/>
            <person name="Glass J.I."/>
            <person name="Rusch D."/>
            <person name="Podicherti R."/>
            <person name="Tsui H.-C.T."/>
            <person name="Winkler M.E."/>
        </authorList>
    </citation>
    <scope>NUCLEOTIDE SEQUENCE</scope>
</reference>
<name>A0A382T7C4_9ZZZZ</name>
<organism evidence="2">
    <name type="scientific">marine metagenome</name>
    <dbReference type="NCBI Taxonomy" id="408172"/>
    <lineage>
        <taxon>unclassified sequences</taxon>
        <taxon>metagenomes</taxon>
        <taxon>ecological metagenomes</taxon>
    </lineage>
</organism>
<accession>A0A382T7C4</accession>
<keyword evidence="1" id="KW-0472">Membrane</keyword>
<feature type="transmembrane region" description="Helical" evidence="1">
    <location>
        <begin position="14"/>
        <end position="32"/>
    </location>
</feature>
<feature type="transmembrane region" description="Helical" evidence="1">
    <location>
        <begin position="76"/>
        <end position="93"/>
    </location>
</feature>